<comment type="subcellular location">
    <subcellularLocation>
        <location evidence="1">Cytoplasm</location>
    </subcellularLocation>
</comment>
<dbReference type="SUPFAM" id="SSF57850">
    <property type="entry name" value="RING/U-box"/>
    <property type="match status" value="1"/>
</dbReference>
<dbReference type="GO" id="GO:0008270">
    <property type="term" value="F:zinc ion binding"/>
    <property type="evidence" value="ECO:0007669"/>
    <property type="project" value="UniProtKB-KW"/>
</dbReference>
<accession>A0A9W7DU35</accession>
<proteinExistence type="predicted"/>
<dbReference type="Proteomes" id="UP001165122">
    <property type="component" value="Unassembled WGS sequence"/>
</dbReference>
<dbReference type="SMART" id="SM00184">
    <property type="entry name" value="RING"/>
    <property type="match status" value="1"/>
</dbReference>
<keyword evidence="5" id="KW-0862">Zinc</keyword>
<sequence>MSSPRPTSTPSSRSSSKSCSNANHLLNFTSSRPPSNLNNTSIPRKNRALHRPDFTFLNNSSDIKHLHTTSPIPGDNKSPPFSTLKYLTIFHSPPLICPICLSTPLSPSITKCGHTFCSLCIRLHNILTENAKCPCCYNPTSLEEGVRLVEVILVPKIEVGMSYTVELTSEKESAERVVKVDLEKYGVLVKECIDDLTSHEPYGEREATVKQTLLQEYATTLQTAQSESESAPPPPPPQSSSPSPQKVYYQTPTTSPTYLSPFTFKQLSHDTTRPLPSSITGQIQFIETITLTPGHQYNFLKHLPTWSSVQLIEMNVNRYISDSTKKYFKKETMKRKGKRRAKENKERSVEDSPMGSSFIDRSDPFFSHSPSTEMGTFNPSEFEPLSLTGPAIKLKEKDDKWAASQFSFAKVTNEMGSFPTLGMASGMESMGNSNSGRSEGSAWGKKVEEAPKASPVVKGKGKKKKTKFRPLVL</sequence>
<evidence type="ECO:0000256" key="4">
    <source>
        <dbReference type="ARBA" id="ARBA00022771"/>
    </source>
</evidence>
<feature type="compositionally biased region" description="Low complexity" evidence="7">
    <location>
        <begin position="422"/>
        <end position="442"/>
    </location>
</feature>
<dbReference type="InterPro" id="IPR013083">
    <property type="entry name" value="Znf_RING/FYVE/PHD"/>
</dbReference>
<keyword evidence="2" id="KW-0963">Cytoplasm</keyword>
<keyword evidence="3" id="KW-0479">Metal-binding</keyword>
<protein>
    <recommendedName>
        <fullName evidence="8">RING-type domain-containing protein</fullName>
    </recommendedName>
</protein>
<dbReference type="PROSITE" id="PS00518">
    <property type="entry name" value="ZF_RING_1"/>
    <property type="match status" value="1"/>
</dbReference>
<evidence type="ECO:0000256" key="2">
    <source>
        <dbReference type="ARBA" id="ARBA00022490"/>
    </source>
</evidence>
<dbReference type="InterPro" id="IPR039739">
    <property type="entry name" value="MAG2/RNF10"/>
</dbReference>
<feature type="region of interest" description="Disordered" evidence="7">
    <location>
        <begin position="1"/>
        <end position="21"/>
    </location>
</feature>
<feature type="region of interest" description="Disordered" evidence="7">
    <location>
        <begin position="221"/>
        <end position="252"/>
    </location>
</feature>
<comment type="caution">
    <text evidence="9">The sequence shown here is derived from an EMBL/GenBank/DDBJ whole genome shotgun (WGS) entry which is preliminary data.</text>
</comment>
<evidence type="ECO:0000259" key="8">
    <source>
        <dbReference type="PROSITE" id="PS50089"/>
    </source>
</evidence>
<dbReference type="InterPro" id="IPR001841">
    <property type="entry name" value="Znf_RING"/>
</dbReference>
<feature type="compositionally biased region" description="Basic residues" evidence="7">
    <location>
        <begin position="459"/>
        <end position="473"/>
    </location>
</feature>
<feature type="compositionally biased region" description="Low complexity" evidence="7">
    <location>
        <begin position="1"/>
        <end position="20"/>
    </location>
</feature>
<organism evidence="9 10">
    <name type="scientific">Triparma laevis f. longispina</name>
    <dbReference type="NCBI Taxonomy" id="1714387"/>
    <lineage>
        <taxon>Eukaryota</taxon>
        <taxon>Sar</taxon>
        <taxon>Stramenopiles</taxon>
        <taxon>Ochrophyta</taxon>
        <taxon>Bolidophyceae</taxon>
        <taxon>Parmales</taxon>
        <taxon>Triparmaceae</taxon>
        <taxon>Triparma</taxon>
    </lineage>
</organism>
<dbReference type="GO" id="GO:0000976">
    <property type="term" value="F:transcription cis-regulatory region binding"/>
    <property type="evidence" value="ECO:0007669"/>
    <property type="project" value="TreeGrafter"/>
</dbReference>
<feature type="region of interest" description="Disordered" evidence="7">
    <location>
        <begin position="422"/>
        <end position="473"/>
    </location>
</feature>
<reference evidence="10" key="1">
    <citation type="journal article" date="2023" name="Commun. Biol.">
        <title>Genome analysis of Parmales, the sister group of diatoms, reveals the evolutionary specialization of diatoms from phago-mixotrophs to photoautotrophs.</title>
        <authorList>
            <person name="Ban H."/>
            <person name="Sato S."/>
            <person name="Yoshikawa S."/>
            <person name="Yamada K."/>
            <person name="Nakamura Y."/>
            <person name="Ichinomiya M."/>
            <person name="Sato N."/>
            <person name="Blanc-Mathieu R."/>
            <person name="Endo H."/>
            <person name="Kuwata A."/>
            <person name="Ogata H."/>
        </authorList>
    </citation>
    <scope>NUCLEOTIDE SEQUENCE [LARGE SCALE GENOMIC DNA]</scope>
    <source>
        <strain evidence="10">NIES 3700</strain>
    </source>
</reference>
<evidence type="ECO:0000256" key="5">
    <source>
        <dbReference type="ARBA" id="ARBA00022833"/>
    </source>
</evidence>
<evidence type="ECO:0000256" key="3">
    <source>
        <dbReference type="ARBA" id="ARBA00022723"/>
    </source>
</evidence>
<keyword evidence="4 6" id="KW-0863">Zinc-finger</keyword>
<evidence type="ECO:0000256" key="1">
    <source>
        <dbReference type="ARBA" id="ARBA00004496"/>
    </source>
</evidence>
<dbReference type="InterPro" id="IPR017907">
    <property type="entry name" value="Znf_RING_CS"/>
</dbReference>
<dbReference type="GO" id="GO:0005737">
    <property type="term" value="C:cytoplasm"/>
    <property type="evidence" value="ECO:0007669"/>
    <property type="project" value="UniProtKB-SubCell"/>
</dbReference>
<evidence type="ECO:0000256" key="6">
    <source>
        <dbReference type="PROSITE-ProRule" id="PRU00175"/>
    </source>
</evidence>
<keyword evidence="10" id="KW-1185">Reference proteome</keyword>
<dbReference type="Pfam" id="PF00097">
    <property type="entry name" value="zf-C3HC4"/>
    <property type="match status" value="1"/>
</dbReference>
<dbReference type="GO" id="GO:0045944">
    <property type="term" value="P:positive regulation of transcription by RNA polymerase II"/>
    <property type="evidence" value="ECO:0007669"/>
    <property type="project" value="TreeGrafter"/>
</dbReference>
<gene>
    <name evidence="9" type="ORF">TrLO_g5794</name>
</gene>
<name>A0A9W7DU35_9STRA</name>
<dbReference type="PROSITE" id="PS50089">
    <property type="entry name" value="ZF_RING_2"/>
    <property type="match status" value="1"/>
</dbReference>
<evidence type="ECO:0000313" key="9">
    <source>
        <dbReference type="EMBL" id="GMH55068.1"/>
    </source>
</evidence>
<feature type="region of interest" description="Disordered" evidence="7">
    <location>
        <begin position="331"/>
        <end position="363"/>
    </location>
</feature>
<evidence type="ECO:0000256" key="7">
    <source>
        <dbReference type="SAM" id="MobiDB-lite"/>
    </source>
</evidence>
<feature type="compositionally biased region" description="Basic residues" evidence="7">
    <location>
        <begin position="332"/>
        <end position="342"/>
    </location>
</feature>
<feature type="domain" description="RING-type" evidence="8">
    <location>
        <begin position="97"/>
        <end position="136"/>
    </location>
</feature>
<dbReference type="AlphaFoldDB" id="A0A9W7DU35"/>
<dbReference type="PANTHER" id="PTHR12983:SF9">
    <property type="entry name" value="E3 UBIQUITIN-PROTEIN LIGASE RNF10"/>
    <property type="match status" value="1"/>
</dbReference>
<dbReference type="Gene3D" id="3.30.40.10">
    <property type="entry name" value="Zinc/RING finger domain, C3HC4 (zinc finger)"/>
    <property type="match status" value="1"/>
</dbReference>
<dbReference type="InterPro" id="IPR018957">
    <property type="entry name" value="Znf_C3HC4_RING-type"/>
</dbReference>
<evidence type="ECO:0000313" key="10">
    <source>
        <dbReference type="Proteomes" id="UP001165122"/>
    </source>
</evidence>
<dbReference type="PANTHER" id="PTHR12983">
    <property type="entry name" value="RING FINGER 10 FAMILY MEMBER"/>
    <property type="match status" value="1"/>
</dbReference>
<dbReference type="OrthoDB" id="45152at2759"/>
<dbReference type="EMBL" id="BRXW01000441">
    <property type="protein sequence ID" value="GMH55068.1"/>
    <property type="molecule type" value="Genomic_DNA"/>
</dbReference>